<dbReference type="Pfam" id="PF09331">
    <property type="entry name" value="DUF1985"/>
    <property type="match status" value="1"/>
</dbReference>
<reference evidence="6" key="3">
    <citation type="submission" date="1999-05" db="EMBL/GenBank/DDBJ databases">
        <authorList>
            <person name="Parnell L.D."/>
        </authorList>
    </citation>
    <scope>NUCLEOTIDE SEQUENCE</scope>
</reference>
<feature type="region of interest" description="Disordered" evidence="4">
    <location>
        <begin position="434"/>
        <end position="519"/>
    </location>
</feature>
<feature type="region of interest" description="Disordered" evidence="4">
    <location>
        <begin position="1"/>
        <end position="52"/>
    </location>
</feature>
<evidence type="ECO:0000256" key="3">
    <source>
        <dbReference type="ARBA" id="ARBA00022801"/>
    </source>
</evidence>
<reference evidence="7" key="4">
    <citation type="submission" date="2000-03" db="EMBL/GenBank/DDBJ databases">
        <authorList>
            <person name="EU Arabidopsis sequencing project"/>
        </authorList>
    </citation>
    <scope>NUCLEOTIDE SEQUENCE</scope>
</reference>
<dbReference type="Gene3D" id="3.40.395.10">
    <property type="entry name" value="Adenoviral Proteinase, Chain A"/>
    <property type="match status" value="1"/>
</dbReference>
<reference key="2">
    <citation type="journal article" date="1999" name="Nature">
        <title>Sequence and analysis of chromosome 4 of the plant Arabidopsis thaliana.</title>
        <authorList>
            <consortium name="EU"/>
            <consortium name="CSHL and WU Arabidopsis Sequencing Project"/>
            <person name="Mayer K."/>
            <person name="Schuller C."/>
            <person name="Wambutt R."/>
            <person name="Murphy G."/>
            <person name="Volckaert G."/>
            <person name="Pohl T."/>
            <person name="Dusterhoft A."/>
            <person name="Stiekema W."/>
            <person name="Entian K.D."/>
            <person name="Terryn N."/>
            <person name="Harris B."/>
            <person name="Ansorge W."/>
            <person name="Brandt P."/>
            <person name="Grivell L."/>
            <person name="Rieger M."/>
            <person name="Weichselgartner M."/>
            <person name="de Simone V."/>
            <person name="Obermaier B."/>
            <person name="Mache R."/>
            <person name="Muller M."/>
            <person name="Kreis M."/>
            <person name="Delseny M."/>
            <person name="Puigdomenech P."/>
            <person name="Watson M."/>
            <person name="Schmidtheini T."/>
            <person name="Reichert B."/>
            <person name="Portatelle D."/>
            <person name="Perez-Alonso M."/>
            <person name="Boutry M."/>
            <person name="Bancroft I."/>
            <person name="Vos P."/>
            <person name="Hoheisel J."/>
            <person name="Zimmermann W."/>
            <person name="Wedler H."/>
            <person name="Ridley P."/>
            <person name="Langham S.A."/>
            <person name="McCullagh B."/>
            <person name="Bilham L."/>
            <person name="Robben J."/>
            <person name="Van der Schueren J."/>
            <person name="Grymonprez B."/>
            <person name="Chuang Y.J."/>
            <person name="Vandenbussche F."/>
            <person name="Braeken M."/>
            <person name="Weltjens I."/>
            <person name="Voet M."/>
            <person name="Bastiaens I."/>
            <person name="Aert R."/>
            <person name="Defoor E."/>
            <person name="Weitzenegger T."/>
            <person name="Bothe G."/>
            <person name="Ramsperger U."/>
            <person name="Hilbert H."/>
            <person name="Braun M."/>
            <person name="Holzer E."/>
            <person name="Brandt A."/>
            <person name="Peters S."/>
            <person name="van Staveren M."/>
            <person name="Dirske W."/>
            <person name="Mooijman P."/>
            <person name="Klein Lankhorst R."/>
            <person name="Rose M."/>
            <person name="Hauf J."/>
            <person name="Kotter P."/>
            <person name="Berneiser S."/>
            <person name="Hempel S."/>
            <person name="Feldpausch M."/>
            <person name="Lamberth S."/>
            <person name="Van den Daele H."/>
            <person name="De Keyser A."/>
            <person name="Buysshaert C."/>
            <person name="Gielen J."/>
            <person name="Villarroel R."/>
            <person name="De Clercq R."/>
            <person name="Van Montagu M."/>
            <person name="Rogers J."/>
            <person name="Cronin A."/>
            <person name="Quail M."/>
            <person name="Bray-Allen S."/>
            <person name="Clark L."/>
            <person name="Doggett J."/>
            <person name="Hall S."/>
            <person name="Kay M."/>
            <person name="Lennard N."/>
            <person name="McLay K."/>
            <person name="Mayes R."/>
            <person name="Pettett A."/>
            <person name="Rajandream M.A."/>
            <person name="Lyne M."/>
            <person name="Benes V."/>
            <person name="Rechmann S."/>
            <person name="Borkova D."/>
            <person name="Blocker H."/>
            <person name="Scharfe M."/>
            <person name="Grimm M."/>
            <person name="Lohnert T.H."/>
            <person name="Dose S."/>
            <person name="de Haan M."/>
            <person name="Maarse A."/>
            <person name="Schafer M."/>
            <person name="Muller-Auer S."/>
            <person name="Gabel C."/>
            <person name="Fuchs M."/>
            <person name="Fartmann B."/>
            <person name="Granderath K."/>
            <person name="Dauner D."/>
            <person name="Herzl A."/>
            <person name="Neumann S."/>
            <person name="Argiriou A."/>
            <person name="Vitale D."/>
            <person name="Liguori R."/>
            <person name="Piravandi E."/>
            <person name="Massenet O."/>
            <person name="Quigley F."/>
            <person name="Clabauld G."/>
            <person name="Mundlein A."/>
            <person name="Felber R."/>
            <person name="Schnabl S."/>
            <person name="Hiller R."/>
            <person name="Schmidt W."/>
            <person name="Lecharny A."/>
            <person name="Aubourg S."/>
            <person name="Chefdor F."/>
            <person name="Cooke R."/>
            <person name="Berger C."/>
            <person name="Montfort A."/>
            <person name="Casacuberta E."/>
            <person name="Gibbons T."/>
            <person name="Weber N."/>
            <person name="Vandenbol M."/>
            <person name="Bargues M."/>
            <person name="Terol J."/>
            <person name="Torres A."/>
            <person name="Perez-Perez A."/>
            <person name="Purnelle B."/>
            <person name="Bent E."/>
            <person name="Johnson S."/>
            <person name="Tacon D."/>
            <person name="Jesse T."/>
            <person name="Heijnen L."/>
            <person name="Schwarz S."/>
            <person name="Scholler P."/>
            <person name="Heber S."/>
            <person name="Francs P."/>
            <person name="Bielke C."/>
            <person name="Frishman D."/>
            <person name="Haase D."/>
            <person name="Lemcke K."/>
            <person name="Mewes H.W."/>
            <person name="Stocker S."/>
            <person name="Zaccaria P."/>
            <person name="Bevan M."/>
            <person name="Wilson R.K."/>
            <person name="de la Bastide M."/>
            <person name="Habermann K."/>
            <person name="Parnell L."/>
            <person name="Dedhia N."/>
            <person name="Gnoj L."/>
            <person name="Schutz K."/>
            <person name="Huang E."/>
            <person name="Spiegel L."/>
            <person name="Sehkon M."/>
            <person name="Murray J."/>
            <person name="Sheet P."/>
            <person name="Cordes M."/>
            <person name="Abu-Threideh J."/>
            <person name="Stoneking T."/>
            <person name="Kalicki J."/>
            <person name="Graves T."/>
            <person name="Harmon G."/>
            <person name="Edwards J."/>
            <person name="Latreille P."/>
            <person name="Courtney L."/>
            <person name="Cloud J."/>
            <person name="Abbott A."/>
            <person name="Scott K."/>
            <person name="Johnson D."/>
            <person name="Minx P."/>
            <person name="Bentley D."/>
            <person name="Fulton B."/>
            <person name="Miller N."/>
            <person name="Greco T."/>
            <person name="Kemp K."/>
            <person name="Kramer J."/>
            <person name="Fulton L."/>
            <person name="Mardis E."/>
            <person name="Dante M."/>
            <person name="Pepin K."/>
            <person name="Hillier L."/>
            <person name="Nelson J."/>
            <person name="Spieth J."/>
            <person name="Ryan E."/>
            <person name="Andrews S."/>
            <person name="Geisel C."/>
            <person name="Layman D."/>
            <person name="Du H."/>
            <person name="Ali J."/>
            <person name="Berghoff A."/>
            <person name="Jones K."/>
            <person name="Drone K."/>
            <person name="Cotton M."/>
            <person name="Joshu C."/>
            <person name="Antonoiu B."/>
            <person name="Zidanic M."/>
            <person name="Strong C."/>
            <person name="Sun H."/>
            <person name="Lamar B."/>
            <person name="Yordan C."/>
            <person name="Ma P."/>
            <person name="Zhong J."/>
            <person name="Preston R."/>
            <person name="Vil D."/>
            <person name="Shekher M."/>
            <person name="Matero A."/>
            <person name="Shah R."/>
            <person name="Swaby I.K."/>
            <person name="O'Shaughnessy A."/>
            <person name="Rodriguez M."/>
            <person name="Hoffmann J."/>
            <person name="Till S."/>
            <person name="Granat S."/>
            <person name="Shohdy N."/>
            <person name="Hasegawa A."/>
            <person name="Hameed A."/>
            <person name="Lodhi M."/>
            <person name="Johnson A."/>
            <person name="Chen E."/>
            <person name="Marra M."/>
            <person name="Martienssen R."/>
            <person name="McCombie W.R."/>
        </authorList>
    </citation>
    <scope>NUCLEOTIDE SEQUENCE [LARGE SCALE GENOMIC DNA]</scope>
    <source>
        <strain>cv. Columbia</strain>
    </source>
</reference>
<sequence>MSPMRSSTSKAKQKSALGGARRSVSFEDDDDPFLSAKSTAEQSSDPPIIPRIPEFNRERLPKRLYATDCYPLNGRINTYSKPKYLLYLVDILDGTKELNYICAPCFSPFFQFEVRKCSFSGKLVHQMLCRGLYTRKKHEIWFVFAGQPFRFLLREFAILSGLNCGPYPSRRDILKSQQPINLRHPYWNVLIVRSKVSNLPGLITKFNQSNNSTHGFPLVFQLFVFNVIPELERYLPNPDDTQTISETSLTSLPPLKTYHNSNIMETELIPRLSISPLLPIDDPPYPNINDYWIDEVEDPTLDYMERVIGSRYKFQQSDWRGGCRTWPKIVVDENHPKEDNARKAKKVPPHRPSDIPDSFQAGPSAKGKGKVHEEFSTPPPRTDGHDILHGLIMEQVNSKFRELKDELKVELFGDLTENSLLKDELLDEIISNLRHGDKFPSPKSGGKSPKSTSGDGIVTPPPKAASQKDIADEGQISDPAKNLDPKIVPERQSNMPSRIADSSSKNPAPSGQTHAQLLNALQQQAWSNYGGLSEVIKNINQSHASSSGPPQAGKFGSTCSDPSGGPSSSKSSSDHNPKDFQTPLQTIPEDTEAEDQDAALGDAAIGDEEMDGKSDNVNITEDHNPNDFLTPQDEAVLVSDSESGDDFDDGANQEDEGDKDPQRGDEGDDTHQGDGDPKQGDEGDDESEGSKPFVITVAIHPEELLQSSKVDTEQLSDQEKGKKKPQRFCETVTVSVVKGPHDDLHPIAKVNDEVRKSFLSTIKAYRQRKYVIEGHVVPKTFFKDMHTPQAAVHQEAWFADVDILYTPLHLTAGHCVSIVINQKEGTIGVLDPIADSKTAKQMDDLRTNEVPLEFAYDRLPEVFQTEHADDSGPLVVKFIELHFQAISHDSITEESVEDLRMRFAVDIYEEFIEALRV</sequence>
<dbReference type="GO" id="GO:0006508">
    <property type="term" value="P:proteolysis"/>
    <property type="evidence" value="ECO:0007669"/>
    <property type="project" value="UniProtKB-KW"/>
</dbReference>
<dbReference type="EMBL" id="AF076243">
    <property type="protein sequence ID" value="AAD29765.1"/>
    <property type="molecule type" value="Genomic_DNA"/>
</dbReference>
<feature type="region of interest" description="Disordered" evidence="4">
    <location>
        <begin position="540"/>
        <end position="689"/>
    </location>
</feature>
<feature type="compositionally biased region" description="Polar residues" evidence="4">
    <location>
        <begin position="36"/>
        <end position="45"/>
    </location>
</feature>
<gene>
    <name evidence="6" type="primary">T26N6.14</name>
    <name evidence="7" type="ordered locus">At4g04530</name>
</gene>
<reference evidence="7" key="5">
    <citation type="submission" date="2000-03" db="EMBL/GenBank/DDBJ databases">
        <authorList>
            <person name="Zhong J."/>
            <person name="Ma P."/>
            <person name="Parnell L.D."/>
            <person name="Chen C.N."/>
            <person name="Chen E.Y."/>
            <person name="Mewes H.W."/>
            <person name="Lemcke K."/>
            <person name="Mayer K.F.X."/>
        </authorList>
    </citation>
    <scope>NUCLEOTIDE SEQUENCE</scope>
</reference>
<evidence type="ECO:0000313" key="7">
    <source>
        <dbReference type="EMBL" id="CAB77921.1"/>
    </source>
</evidence>
<name>Q9XED0_ARATH</name>
<proteinExistence type="inferred from homology"/>
<feature type="compositionally biased region" description="Basic and acidic residues" evidence="4">
    <location>
        <begin position="659"/>
        <end position="681"/>
    </location>
</feature>
<dbReference type="PIR" id="B85057">
    <property type="entry name" value="B85057"/>
</dbReference>
<feature type="compositionally biased region" description="Polar residues" evidence="4">
    <location>
        <begin position="491"/>
        <end position="514"/>
    </location>
</feature>
<evidence type="ECO:0000256" key="2">
    <source>
        <dbReference type="ARBA" id="ARBA00022670"/>
    </source>
</evidence>
<dbReference type="GO" id="GO:0008234">
    <property type="term" value="F:cysteine-type peptidase activity"/>
    <property type="evidence" value="ECO:0007669"/>
    <property type="project" value="InterPro"/>
</dbReference>
<feature type="compositionally biased region" description="Low complexity" evidence="4">
    <location>
        <begin position="441"/>
        <end position="454"/>
    </location>
</feature>
<dbReference type="EMBL" id="AL161500">
    <property type="protein sequence ID" value="CAB77921.1"/>
    <property type="molecule type" value="Genomic_DNA"/>
</dbReference>
<keyword evidence="3" id="KW-0378">Hydrolase</keyword>
<dbReference type="PANTHER" id="PTHR48449:SF1">
    <property type="entry name" value="DUF1985 DOMAIN-CONTAINING PROTEIN"/>
    <property type="match status" value="1"/>
</dbReference>
<protein>
    <submittedName>
        <fullName evidence="7">Uncharacterized protein AT4g04530</fullName>
    </submittedName>
    <submittedName>
        <fullName evidence="6">Uncharacterized protein T26N6.14</fullName>
    </submittedName>
</protein>
<evidence type="ECO:0000259" key="5">
    <source>
        <dbReference type="PROSITE" id="PS50600"/>
    </source>
</evidence>
<dbReference type="InterPro" id="IPR003653">
    <property type="entry name" value="Peptidase_C48_C"/>
</dbReference>
<dbReference type="PROSITE" id="PS50600">
    <property type="entry name" value="ULP_PROTEASE"/>
    <property type="match status" value="1"/>
</dbReference>
<dbReference type="SUPFAM" id="SSF54001">
    <property type="entry name" value="Cysteine proteinases"/>
    <property type="match status" value="1"/>
</dbReference>
<feature type="compositionally biased region" description="Basic and acidic residues" evidence="4">
    <location>
        <begin position="332"/>
        <end position="342"/>
    </location>
</feature>
<keyword evidence="2" id="KW-0645">Protease</keyword>
<reference evidence="6" key="1">
    <citation type="submission" date="1998-07" db="EMBL/GenBank/DDBJ databases">
        <title>Genomic sequence of Arabidopsis thaliana BAC T26N6, chromosome IV, 19.3 cM.</title>
        <authorList>
            <person name="Zhong J."/>
            <person name="Ma P."/>
            <person name="Parnell L.D."/>
            <person name="Chen C.-N."/>
            <person name="Chen E.Y."/>
        </authorList>
    </citation>
    <scope>NUCLEOTIDE SEQUENCE</scope>
</reference>
<evidence type="ECO:0000256" key="1">
    <source>
        <dbReference type="ARBA" id="ARBA00005234"/>
    </source>
</evidence>
<feature type="region of interest" description="Disordered" evidence="4">
    <location>
        <begin position="332"/>
        <end position="386"/>
    </location>
</feature>
<feature type="domain" description="Ubiquitin-like protease family profile" evidence="5">
    <location>
        <begin position="705"/>
        <end position="882"/>
    </location>
</feature>
<comment type="similarity">
    <text evidence="1">Belongs to the peptidase C48 family.</text>
</comment>
<feature type="compositionally biased region" description="Polar residues" evidence="4">
    <location>
        <begin position="1"/>
        <end position="10"/>
    </location>
</feature>
<feature type="compositionally biased region" description="Acidic residues" evidence="4">
    <location>
        <begin position="642"/>
        <end position="658"/>
    </location>
</feature>
<feature type="compositionally biased region" description="Polar residues" evidence="4">
    <location>
        <begin position="540"/>
        <end position="549"/>
    </location>
</feature>
<accession>Q9XED0</accession>
<organism evidence="6">
    <name type="scientific">Arabidopsis thaliana</name>
    <name type="common">Mouse-ear cress</name>
    <dbReference type="NCBI Taxonomy" id="3702"/>
    <lineage>
        <taxon>Eukaryota</taxon>
        <taxon>Viridiplantae</taxon>
        <taxon>Streptophyta</taxon>
        <taxon>Embryophyta</taxon>
        <taxon>Tracheophyta</taxon>
        <taxon>Spermatophyta</taxon>
        <taxon>Magnoliopsida</taxon>
        <taxon>eudicotyledons</taxon>
        <taxon>Gunneridae</taxon>
        <taxon>Pentapetalae</taxon>
        <taxon>rosids</taxon>
        <taxon>malvids</taxon>
        <taxon>Brassicales</taxon>
        <taxon>Brassicaceae</taxon>
        <taxon>Camelineae</taxon>
        <taxon>Arabidopsis</taxon>
    </lineage>
</organism>
<dbReference type="AlphaFoldDB" id="Q9XED0"/>
<feature type="compositionally biased region" description="Polar residues" evidence="4">
    <location>
        <begin position="705"/>
        <end position="715"/>
    </location>
</feature>
<evidence type="ECO:0000256" key="4">
    <source>
        <dbReference type="SAM" id="MobiDB-lite"/>
    </source>
</evidence>
<dbReference type="Pfam" id="PF02902">
    <property type="entry name" value="Peptidase_C48"/>
    <property type="match status" value="1"/>
</dbReference>
<dbReference type="InterPro" id="IPR015410">
    <property type="entry name" value="DUF1985"/>
</dbReference>
<evidence type="ECO:0000313" key="6">
    <source>
        <dbReference type="EMBL" id="AAD29765.1"/>
    </source>
</evidence>
<feature type="compositionally biased region" description="Low complexity" evidence="4">
    <location>
        <begin position="560"/>
        <end position="571"/>
    </location>
</feature>
<dbReference type="InterPro" id="IPR038765">
    <property type="entry name" value="Papain-like_cys_pep_sf"/>
</dbReference>
<dbReference type="PANTHER" id="PTHR48449">
    <property type="entry name" value="DUF1985 DOMAIN-CONTAINING PROTEIN"/>
    <property type="match status" value="1"/>
</dbReference>
<feature type="region of interest" description="Disordered" evidence="4">
    <location>
        <begin position="702"/>
        <end position="726"/>
    </location>
</feature>
<dbReference type="iPTMnet" id="Q9XED0"/>